<dbReference type="InterPro" id="IPR029058">
    <property type="entry name" value="AB_hydrolase_fold"/>
</dbReference>
<proteinExistence type="predicted"/>
<dbReference type="Proteomes" id="UP001595630">
    <property type="component" value="Unassembled WGS sequence"/>
</dbReference>
<dbReference type="GO" id="GO:0016787">
    <property type="term" value="F:hydrolase activity"/>
    <property type="evidence" value="ECO:0007669"/>
    <property type="project" value="UniProtKB-KW"/>
</dbReference>
<dbReference type="RefSeq" id="WP_386367631.1">
    <property type="nucleotide sequence ID" value="NZ_JBHRXZ010000033.1"/>
</dbReference>
<keyword evidence="3" id="KW-1185">Reference proteome</keyword>
<protein>
    <submittedName>
        <fullName evidence="2">Alpha/beta hydrolase</fullName>
    </submittedName>
</protein>
<evidence type="ECO:0000313" key="2">
    <source>
        <dbReference type="EMBL" id="MFC3609729.1"/>
    </source>
</evidence>
<dbReference type="PANTHER" id="PTHR12277:SF81">
    <property type="entry name" value="PROTEIN ABHD13"/>
    <property type="match status" value="1"/>
</dbReference>
<reference evidence="3" key="1">
    <citation type="journal article" date="2019" name="Int. J. Syst. Evol. Microbiol.">
        <title>The Global Catalogue of Microorganisms (GCM) 10K type strain sequencing project: providing services to taxonomists for standard genome sequencing and annotation.</title>
        <authorList>
            <consortium name="The Broad Institute Genomics Platform"/>
            <consortium name="The Broad Institute Genome Sequencing Center for Infectious Disease"/>
            <person name="Wu L."/>
            <person name="Ma J."/>
        </authorList>
    </citation>
    <scope>NUCLEOTIDE SEQUENCE [LARGE SCALE GENOMIC DNA]</scope>
    <source>
        <strain evidence="3">KCTC 42447</strain>
    </source>
</reference>
<dbReference type="PANTHER" id="PTHR12277">
    <property type="entry name" value="ALPHA/BETA HYDROLASE DOMAIN-CONTAINING PROTEIN"/>
    <property type="match status" value="1"/>
</dbReference>
<dbReference type="Gene3D" id="3.40.50.1820">
    <property type="entry name" value="alpha/beta hydrolase"/>
    <property type="match status" value="1"/>
</dbReference>
<dbReference type="InterPro" id="IPR022742">
    <property type="entry name" value="Hydrolase_4"/>
</dbReference>
<gene>
    <name evidence="2" type="ORF">ACFOMF_18350</name>
</gene>
<comment type="caution">
    <text evidence="2">The sequence shown here is derived from an EMBL/GenBank/DDBJ whole genome shotgun (WGS) entry which is preliminary data.</text>
</comment>
<evidence type="ECO:0000313" key="3">
    <source>
        <dbReference type="Proteomes" id="UP001595630"/>
    </source>
</evidence>
<keyword evidence="2" id="KW-0378">Hydrolase</keyword>
<organism evidence="2 3">
    <name type="scientific">Stutzerimonas tarimensis</name>
    <dbReference type="NCBI Taxonomy" id="1507735"/>
    <lineage>
        <taxon>Bacteria</taxon>
        <taxon>Pseudomonadati</taxon>
        <taxon>Pseudomonadota</taxon>
        <taxon>Gammaproteobacteria</taxon>
        <taxon>Pseudomonadales</taxon>
        <taxon>Pseudomonadaceae</taxon>
        <taxon>Stutzerimonas</taxon>
    </lineage>
</organism>
<accession>A0ABV7TAF6</accession>
<dbReference type="PRINTS" id="PR00111">
    <property type="entry name" value="ABHYDROLASE"/>
</dbReference>
<dbReference type="EMBL" id="JBHRXZ010000033">
    <property type="protein sequence ID" value="MFC3609729.1"/>
    <property type="molecule type" value="Genomic_DNA"/>
</dbReference>
<dbReference type="SUPFAM" id="SSF53474">
    <property type="entry name" value="alpha/beta-Hydrolases"/>
    <property type="match status" value="1"/>
</dbReference>
<dbReference type="Pfam" id="PF12146">
    <property type="entry name" value="Hydrolase_4"/>
    <property type="match status" value="1"/>
</dbReference>
<feature type="domain" description="Serine aminopeptidase S33" evidence="1">
    <location>
        <begin position="91"/>
        <end position="201"/>
    </location>
</feature>
<name>A0ABV7TAF6_9GAMM</name>
<sequence>MRHRIWRRVRRHWLGISVMAALVMALPRGCELLEQKERELVFRVEASDAGWYRGIPESVEELELRAEHFTPDESLHAWWWAHPEGDAPTLLYLHGVRWNLTGHLFRIEQLRDFGFSVLAIDYRGFGRSRGGIPSETSVYADARVAWEYLKTLQPDPAKRLIYGHSLGGAVAVDLAAALARESVGQLPEVVGVIVESTFTSLGEAAAVVIDTSLPVHWLLTQRFDSAAKVNRIGVPLLVVHGTEDNYVPARLGEALYEAADQPKQLLLVEGANHNNSMRLARRSYADAIAALLGAGQLQFEMAGLAQD</sequence>
<evidence type="ECO:0000259" key="1">
    <source>
        <dbReference type="Pfam" id="PF12146"/>
    </source>
</evidence>
<dbReference type="InterPro" id="IPR000073">
    <property type="entry name" value="AB_hydrolase_1"/>
</dbReference>